<reference evidence="7 8" key="1">
    <citation type="submission" date="2020-10" db="EMBL/GenBank/DDBJ databases">
        <title>Myceligenerans pegani sp. nov., an endophytic actinomycete isolated from Peganum harmala L. in Xinjiang, China.</title>
        <authorList>
            <person name="Xin L."/>
        </authorList>
    </citation>
    <scope>NUCLEOTIDE SEQUENCE [LARGE SCALE GENOMIC DNA]</scope>
    <source>
        <strain evidence="7 8">TRM65318</strain>
    </source>
</reference>
<keyword evidence="2 3" id="KW-0067">ATP-binding</keyword>
<keyword evidence="5" id="KW-0812">Transmembrane</keyword>
<dbReference type="SUPFAM" id="SSF52540">
    <property type="entry name" value="P-loop containing nucleoside triphosphate hydrolases"/>
    <property type="match status" value="1"/>
</dbReference>
<evidence type="ECO:0000256" key="4">
    <source>
        <dbReference type="SAM" id="MobiDB-lite"/>
    </source>
</evidence>
<dbReference type="EMBL" id="JADAQT010000106">
    <property type="protein sequence ID" value="MBE1877844.1"/>
    <property type="molecule type" value="Genomic_DNA"/>
</dbReference>
<organism evidence="7 8">
    <name type="scientific">Myceligenerans pegani</name>
    <dbReference type="NCBI Taxonomy" id="2776917"/>
    <lineage>
        <taxon>Bacteria</taxon>
        <taxon>Bacillati</taxon>
        <taxon>Actinomycetota</taxon>
        <taxon>Actinomycetes</taxon>
        <taxon>Micrococcales</taxon>
        <taxon>Promicromonosporaceae</taxon>
        <taxon>Myceligenerans</taxon>
    </lineage>
</organism>
<feature type="region of interest" description="Disordered" evidence="4">
    <location>
        <begin position="531"/>
        <end position="600"/>
    </location>
</feature>
<dbReference type="Gene3D" id="3.40.50.300">
    <property type="entry name" value="P-loop containing nucleotide triphosphate hydrolases"/>
    <property type="match status" value="1"/>
</dbReference>
<evidence type="ECO:0000256" key="3">
    <source>
        <dbReference type="PROSITE-ProRule" id="PRU00289"/>
    </source>
</evidence>
<evidence type="ECO:0000259" key="6">
    <source>
        <dbReference type="PROSITE" id="PS50901"/>
    </source>
</evidence>
<proteinExistence type="predicted"/>
<keyword evidence="8" id="KW-1185">Reference proteome</keyword>
<dbReference type="PANTHER" id="PTHR22683">
    <property type="entry name" value="SPORULATION PROTEIN RELATED"/>
    <property type="match status" value="1"/>
</dbReference>
<dbReference type="InterPro" id="IPR027417">
    <property type="entry name" value="P-loop_NTPase"/>
</dbReference>
<feature type="binding site" evidence="3">
    <location>
        <begin position="277"/>
        <end position="284"/>
    </location>
    <ligand>
        <name>ATP</name>
        <dbReference type="ChEBI" id="CHEBI:30616"/>
    </ligand>
</feature>
<sequence>MNPVDKVREFRATVNTTVARARARLHAAALGRPGVLGVLLRVLVAVLGFVLGRSWMLVRATFAWAGRHLPLSVFGLVLAGLVWLGLQASGWPGSTLTGPVIVWALFWSPGLLFGIWAAIAPGAYRRSRLRAWYVRRWLTGTPARFRRKGSEAVGTAAGLGVRQPDGGVLVPGIKVRFAPGAAVLRLNVVVGQTVDDIVRAASRIATAYGAHGHELRPVKPGVVDLVLFLIARLAPRTAVMPAELVDAASVGVVAAGIRRDGRRLDLVVRGRHTLVVGATGAGKGSVLWSVAGNLAPAVHAGYVRLWGVDLKQGIEVETGRALFGQVAYTAADAVAVLEALVQIMNERGTLMRGVSRNHTPTPDAPLHVLIVDELADLMAYSGFDHKREAERLLSKLLTQGRALGVVVLGCVQNPRQEALGGTRNLWPQKIALRLDSETETEMVLGTAARLAPAHDIPADIQPGGISGTAGTAYLVAEDGTPTLCRFDYWPDQLIHAVAQRYPAPTYPDTPAAAPVADAASAWLAAGGRLPALDAPANPGPNDDGPVNDNPANDAAPASEQPKRKRSARKSTRNRRPADATTQAVDGSTGNQTTPEKETNS</sequence>
<feature type="compositionally biased region" description="Low complexity" evidence="4">
    <location>
        <begin position="531"/>
        <end position="557"/>
    </location>
</feature>
<protein>
    <recommendedName>
        <fullName evidence="6">FtsK domain-containing protein</fullName>
    </recommendedName>
</protein>
<evidence type="ECO:0000313" key="7">
    <source>
        <dbReference type="EMBL" id="MBE1877844.1"/>
    </source>
</evidence>
<evidence type="ECO:0000313" key="8">
    <source>
        <dbReference type="Proteomes" id="UP000625527"/>
    </source>
</evidence>
<dbReference type="RefSeq" id="WP_192864406.1">
    <property type="nucleotide sequence ID" value="NZ_JADAQT010000106.1"/>
</dbReference>
<name>A0ABR9N2G5_9MICO</name>
<feature type="domain" description="FtsK" evidence="6">
    <location>
        <begin position="259"/>
        <end position="441"/>
    </location>
</feature>
<dbReference type="Proteomes" id="UP000625527">
    <property type="component" value="Unassembled WGS sequence"/>
</dbReference>
<evidence type="ECO:0000256" key="1">
    <source>
        <dbReference type="ARBA" id="ARBA00022741"/>
    </source>
</evidence>
<keyword evidence="1 3" id="KW-0547">Nucleotide-binding</keyword>
<feature type="compositionally biased region" description="Basic residues" evidence="4">
    <location>
        <begin position="562"/>
        <end position="574"/>
    </location>
</feature>
<dbReference type="InterPro" id="IPR002543">
    <property type="entry name" value="FtsK_dom"/>
</dbReference>
<keyword evidence="5" id="KW-0472">Membrane</keyword>
<dbReference type="InterPro" id="IPR050206">
    <property type="entry name" value="FtsK/SpoIIIE/SftA"/>
</dbReference>
<feature type="transmembrane region" description="Helical" evidence="5">
    <location>
        <begin position="38"/>
        <end position="57"/>
    </location>
</feature>
<dbReference type="Pfam" id="PF01580">
    <property type="entry name" value="FtsK_SpoIIIE"/>
    <property type="match status" value="1"/>
</dbReference>
<accession>A0ABR9N2G5</accession>
<dbReference type="PANTHER" id="PTHR22683:SF41">
    <property type="entry name" value="DNA TRANSLOCASE FTSK"/>
    <property type="match status" value="1"/>
</dbReference>
<feature type="compositionally biased region" description="Polar residues" evidence="4">
    <location>
        <begin position="579"/>
        <end position="593"/>
    </location>
</feature>
<dbReference type="PROSITE" id="PS50901">
    <property type="entry name" value="FTSK"/>
    <property type="match status" value="1"/>
</dbReference>
<gene>
    <name evidence="7" type="ORF">IHE71_19325</name>
</gene>
<feature type="transmembrane region" description="Helical" evidence="5">
    <location>
        <begin position="69"/>
        <end position="88"/>
    </location>
</feature>
<feature type="transmembrane region" description="Helical" evidence="5">
    <location>
        <begin position="100"/>
        <end position="120"/>
    </location>
</feature>
<keyword evidence="5" id="KW-1133">Transmembrane helix</keyword>
<evidence type="ECO:0000256" key="5">
    <source>
        <dbReference type="SAM" id="Phobius"/>
    </source>
</evidence>
<comment type="caution">
    <text evidence="7">The sequence shown here is derived from an EMBL/GenBank/DDBJ whole genome shotgun (WGS) entry which is preliminary data.</text>
</comment>
<evidence type="ECO:0000256" key="2">
    <source>
        <dbReference type="ARBA" id="ARBA00022840"/>
    </source>
</evidence>